<comment type="activity regulation">
    <text evidence="10">Na(+) is not transported, but it plays an essential structural role and its presence is essential for fluoride channel function.</text>
</comment>
<keyword evidence="10" id="KW-0915">Sodium</keyword>
<dbReference type="EMBL" id="CP041695">
    <property type="protein sequence ID" value="QDP78216.1"/>
    <property type="molecule type" value="Genomic_DNA"/>
</dbReference>
<keyword evidence="2 10" id="KW-1003">Cell membrane</keyword>
<keyword evidence="10" id="KW-0813">Transport</keyword>
<keyword evidence="10" id="KW-0406">Ion transport</keyword>
<feature type="transmembrane region" description="Helical" evidence="10">
    <location>
        <begin position="104"/>
        <end position="124"/>
    </location>
</feature>
<evidence type="ECO:0000256" key="7">
    <source>
        <dbReference type="ARBA" id="ARBA00035120"/>
    </source>
</evidence>
<keyword evidence="3 10" id="KW-0812">Transmembrane</keyword>
<evidence type="ECO:0000256" key="2">
    <source>
        <dbReference type="ARBA" id="ARBA00022475"/>
    </source>
</evidence>
<proteinExistence type="inferred from homology"/>
<keyword evidence="4 10" id="KW-1133">Transmembrane helix</keyword>
<gene>
    <name evidence="10 12" type="primary">crcB</name>
    <name evidence="10" type="synonym">fluC</name>
    <name evidence="12" type="ORF">FOH10_05140</name>
</gene>
<comment type="catalytic activity">
    <reaction evidence="8">
        <text>fluoride(in) = fluoride(out)</text>
        <dbReference type="Rhea" id="RHEA:76159"/>
        <dbReference type="ChEBI" id="CHEBI:17051"/>
    </reaction>
    <physiologicalReaction direction="left-to-right" evidence="8">
        <dbReference type="Rhea" id="RHEA:76160"/>
    </physiologicalReaction>
</comment>
<dbReference type="NCBIfam" id="TIGR00494">
    <property type="entry name" value="crcB"/>
    <property type="match status" value="1"/>
</dbReference>
<evidence type="ECO:0000256" key="11">
    <source>
        <dbReference type="SAM" id="MobiDB-lite"/>
    </source>
</evidence>
<comment type="subcellular location">
    <subcellularLocation>
        <location evidence="1 10">Cell membrane</location>
        <topology evidence="1 10">Multi-pass membrane protein</topology>
    </subcellularLocation>
</comment>
<reference evidence="12 13" key="1">
    <citation type="submission" date="2019-07" db="EMBL/GenBank/DDBJ databases">
        <title>Complete Genome Sequence and Methylome Analysis of Nocardia otitidis-caviarum NEB252.</title>
        <authorList>
            <person name="Fomenkov A."/>
            <person name="Anton B.P."/>
            <person name="Vincze T."/>
            <person name="Roberts R.J."/>
        </authorList>
    </citation>
    <scope>NUCLEOTIDE SEQUENCE [LARGE SCALE GENOMIC DNA]</scope>
    <source>
        <strain evidence="12 13">NEB252</strain>
    </source>
</reference>
<feature type="transmembrane region" description="Helical" evidence="10">
    <location>
        <begin position="76"/>
        <end position="98"/>
    </location>
</feature>
<feature type="transmembrane region" description="Helical" evidence="10">
    <location>
        <begin position="42"/>
        <end position="64"/>
    </location>
</feature>
<keyword evidence="10" id="KW-0479">Metal-binding</keyword>
<feature type="binding site" evidence="10">
    <location>
        <position position="112"/>
    </location>
    <ligand>
        <name>Na(+)</name>
        <dbReference type="ChEBI" id="CHEBI:29101"/>
        <note>structural</note>
    </ligand>
</feature>
<keyword evidence="6 10" id="KW-0407">Ion channel</keyword>
<keyword evidence="5 10" id="KW-0472">Membrane</keyword>
<feature type="binding site" evidence="10">
    <location>
        <position position="115"/>
    </location>
    <ligand>
        <name>Na(+)</name>
        <dbReference type="ChEBI" id="CHEBI:29101"/>
        <note>structural</note>
    </ligand>
</feature>
<dbReference type="KEGG" id="nod:FOH10_05140"/>
<evidence type="ECO:0000256" key="9">
    <source>
        <dbReference type="ARBA" id="ARBA00049940"/>
    </source>
</evidence>
<evidence type="ECO:0000256" key="1">
    <source>
        <dbReference type="ARBA" id="ARBA00004651"/>
    </source>
</evidence>
<evidence type="ECO:0000256" key="6">
    <source>
        <dbReference type="ARBA" id="ARBA00023303"/>
    </source>
</evidence>
<feature type="region of interest" description="Disordered" evidence="11">
    <location>
        <begin position="1"/>
        <end position="20"/>
    </location>
</feature>
<evidence type="ECO:0000256" key="8">
    <source>
        <dbReference type="ARBA" id="ARBA00035585"/>
    </source>
</evidence>
<dbReference type="GO" id="GO:0062054">
    <property type="term" value="F:fluoride channel activity"/>
    <property type="evidence" value="ECO:0007669"/>
    <property type="project" value="UniProtKB-UniRule"/>
</dbReference>
<dbReference type="PANTHER" id="PTHR28259">
    <property type="entry name" value="FLUORIDE EXPORT PROTEIN 1-RELATED"/>
    <property type="match status" value="1"/>
</dbReference>
<dbReference type="GO" id="GO:0046872">
    <property type="term" value="F:metal ion binding"/>
    <property type="evidence" value="ECO:0007669"/>
    <property type="project" value="UniProtKB-KW"/>
</dbReference>
<dbReference type="InterPro" id="IPR003691">
    <property type="entry name" value="FluC"/>
</dbReference>
<dbReference type="Proteomes" id="UP000317039">
    <property type="component" value="Chromosome"/>
</dbReference>
<evidence type="ECO:0000313" key="12">
    <source>
        <dbReference type="EMBL" id="QDP78216.1"/>
    </source>
</evidence>
<protein>
    <recommendedName>
        <fullName evidence="10">Fluoride-specific ion channel FluC</fullName>
    </recommendedName>
</protein>
<feature type="transmembrane region" description="Helical" evidence="10">
    <location>
        <begin position="136"/>
        <end position="157"/>
    </location>
</feature>
<evidence type="ECO:0000313" key="13">
    <source>
        <dbReference type="Proteomes" id="UP000317039"/>
    </source>
</evidence>
<dbReference type="GO" id="GO:0140114">
    <property type="term" value="P:cellular detoxification of fluoride"/>
    <property type="evidence" value="ECO:0007669"/>
    <property type="project" value="UniProtKB-UniRule"/>
</dbReference>
<evidence type="ECO:0000256" key="10">
    <source>
        <dbReference type="HAMAP-Rule" id="MF_00454"/>
    </source>
</evidence>
<dbReference type="AlphaFoldDB" id="A0A516NH49"/>
<sequence length="174" mass="18074">MAALSSQSRGVVRPQQHAEQQRIGYRGGGVVVATFARSDAPALAAIAAGGALGSSLRYGVAAWLPRRGDIPWQTMAVNVVGCFAIGVLMVCVTEIWVARRLPRLFLGVGVLGGFTTFSTFGVEVRTLLESGRTVSALGYLGGTVVASVGAVVIGAGATRWWRRTGTGTAKGGRR</sequence>
<evidence type="ECO:0000256" key="4">
    <source>
        <dbReference type="ARBA" id="ARBA00022989"/>
    </source>
</evidence>
<evidence type="ECO:0000256" key="3">
    <source>
        <dbReference type="ARBA" id="ARBA00022692"/>
    </source>
</evidence>
<comment type="similarity">
    <text evidence="7 10">Belongs to the fluoride channel Fluc/FEX (TC 1.A.43) family.</text>
</comment>
<accession>A0A516NH49</accession>
<comment type="function">
    <text evidence="9 10">Fluoride-specific ion channel. Important for reducing fluoride concentration in the cell, thus reducing its toxicity.</text>
</comment>
<dbReference type="HAMAP" id="MF_00454">
    <property type="entry name" value="FluC"/>
    <property type="match status" value="1"/>
</dbReference>
<organism evidence="12 13">
    <name type="scientific">Nocardia otitidiscaviarum</name>
    <dbReference type="NCBI Taxonomy" id="1823"/>
    <lineage>
        <taxon>Bacteria</taxon>
        <taxon>Bacillati</taxon>
        <taxon>Actinomycetota</taxon>
        <taxon>Actinomycetes</taxon>
        <taxon>Mycobacteriales</taxon>
        <taxon>Nocardiaceae</taxon>
        <taxon>Nocardia</taxon>
    </lineage>
</organism>
<dbReference type="PANTHER" id="PTHR28259:SF1">
    <property type="entry name" value="FLUORIDE EXPORT PROTEIN 1-RELATED"/>
    <property type="match status" value="1"/>
</dbReference>
<name>A0A516NH49_9NOCA</name>
<evidence type="ECO:0000256" key="5">
    <source>
        <dbReference type="ARBA" id="ARBA00023136"/>
    </source>
</evidence>
<dbReference type="GO" id="GO:0005886">
    <property type="term" value="C:plasma membrane"/>
    <property type="evidence" value="ECO:0007669"/>
    <property type="project" value="UniProtKB-SubCell"/>
</dbReference>
<dbReference type="Pfam" id="PF02537">
    <property type="entry name" value="CRCB"/>
    <property type="match status" value="1"/>
</dbReference>